<feature type="chain" id="PRO_5045544171" evidence="1">
    <location>
        <begin position="34"/>
        <end position="146"/>
    </location>
</feature>
<name>A0ABY7VDY7_9GAMM</name>
<dbReference type="EMBL" id="CP059693">
    <property type="protein sequence ID" value="WDE11897.1"/>
    <property type="molecule type" value="Genomic_DNA"/>
</dbReference>
<evidence type="ECO:0000256" key="1">
    <source>
        <dbReference type="SAM" id="SignalP"/>
    </source>
</evidence>
<dbReference type="Pfam" id="PF11456">
    <property type="entry name" value="DUF3019"/>
    <property type="match status" value="1"/>
</dbReference>
<gene>
    <name evidence="2" type="ORF">H3N35_27550</name>
</gene>
<evidence type="ECO:0000313" key="3">
    <source>
        <dbReference type="Proteomes" id="UP001215231"/>
    </source>
</evidence>
<dbReference type="Proteomes" id="UP001215231">
    <property type="component" value="Chromosome"/>
</dbReference>
<proteinExistence type="predicted"/>
<feature type="signal peptide" evidence="1">
    <location>
        <begin position="1"/>
        <end position="33"/>
    </location>
</feature>
<reference evidence="2 3" key="1">
    <citation type="journal article" date="2022" name="Mar. Drugs">
        <title>Bioassay-Guided Fractionation Leads to the Detection of Cholic Acid Generated by the Rare Thalassomonas sp.</title>
        <authorList>
            <person name="Pheiffer F."/>
            <person name="Schneider Y.K."/>
            <person name="Hansen E.H."/>
            <person name="Andersen J.H."/>
            <person name="Isaksson J."/>
            <person name="Busche T."/>
            <person name="R C."/>
            <person name="Kalinowski J."/>
            <person name="Zyl L.V."/>
            <person name="Trindade M."/>
        </authorList>
    </citation>
    <scope>NUCLEOTIDE SEQUENCE [LARGE SCALE GENOMIC DNA]</scope>
    <source>
        <strain evidence="2 3">A5K-61T</strain>
    </source>
</reference>
<protein>
    <submittedName>
        <fullName evidence="2">DUF3019 domain-containing protein</fullName>
    </submittedName>
</protein>
<sequence>MMYLINKIKHPGKVLYGVLILLLSFAAEISAQAELNPDNSPLGYFVVTPGQCVAIVQGDDCYLDVKISWQSKQAGEYCLYSSQQSKALRCWQQSQRGELSKEFVLSENVELYFKSQKDGQVLAKEFIEMAWVYQKNGRSRASWRMF</sequence>
<dbReference type="RefSeq" id="WP_274052124.1">
    <property type="nucleotide sequence ID" value="NZ_CP059693.1"/>
</dbReference>
<keyword evidence="1" id="KW-0732">Signal</keyword>
<accession>A0ABY7VDY7</accession>
<organism evidence="2 3">
    <name type="scientific">Thalassomonas haliotis</name>
    <dbReference type="NCBI Taxonomy" id="485448"/>
    <lineage>
        <taxon>Bacteria</taxon>
        <taxon>Pseudomonadati</taxon>
        <taxon>Pseudomonadota</taxon>
        <taxon>Gammaproteobacteria</taxon>
        <taxon>Alteromonadales</taxon>
        <taxon>Colwelliaceae</taxon>
        <taxon>Thalassomonas</taxon>
    </lineage>
</organism>
<keyword evidence="3" id="KW-1185">Reference proteome</keyword>
<evidence type="ECO:0000313" key="2">
    <source>
        <dbReference type="EMBL" id="WDE11897.1"/>
    </source>
</evidence>
<dbReference type="InterPro" id="IPR021559">
    <property type="entry name" value="DUF3019"/>
</dbReference>